<gene>
    <name evidence="1" type="ORF">K488DRAFT_40002</name>
</gene>
<sequence>MNNHQSPSTILSALNEFASQDSFPLDGTHLLTSSADKNVSSLRGLFEAAVNLSRNVDLYSAVTLQNSKTISMLRQHSGNLQAHHVVRISKGIRDIIVVPSQRQPGLYGEDIPAHPELLGEWFARRVAAWGARAGMDPYPPDGEDEKRVIVLAGKILVLDVELQVHPHVEVTAVRTTFAVPTEGSGQTTEGSASLGEFLVHVMRAFLLEARKSANADAVVAAKLGQHVQDGLEYLMRLEQLALKEGESGVRWLREVDNVGSILANVARMETDSIRLTDGQPVAPLDLFLQRGHGLALPYLVAPSLSFLVHLSPLAYLTLQRSSPPPAYTNDAPALDVSVQYLRSILSSQPELPGVYLATLALVFSTAPLRPPPTDLSLSNRPSFLSPDTGALDHNLILPASRSEADLDTIWCLDFTSGGRSSGIVMAQSRMREIEGIVNPLEDFGHMGTDPTFGTKNWMDMILNPTSVISPEQYTAIYTSSSGIHPPLELRLGAVHEPGFLLERIHVYNIREVWAILEIVQEQCWLNEQLKSCLWMPDDPSRDIDIDDSSAEATEDELEAILGGTMTPRKVPVNVYIPTPPTSSSDPLFDPSLSTRSRPSIHLTSPERAIPGLVEIAVAHDVSRPRGVAVEVRGAMGVDVSIDVLEEVVRRGGLFGLPGRVWARAPSTV</sequence>
<dbReference type="Proteomes" id="UP000814128">
    <property type="component" value="Unassembled WGS sequence"/>
</dbReference>
<comment type="caution">
    <text evidence="1">The sequence shown here is derived from an EMBL/GenBank/DDBJ whole genome shotgun (WGS) entry which is preliminary data.</text>
</comment>
<evidence type="ECO:0000313" key="2">
    <source>
        <dbReference type="Proteomes" id="UP000814128"/>
    </source>
</evidence>
<dbReference type="EMBL" id="MU273467">
    <property type="protein sequence ID" value="KAI0036927.1"/>
    <property type="molecule type" value="Genomic_DNA"/>
</dbReference>
<keyword evidence="2" id="KW-1185">Reference proteome</keyword>
<organism evidence="1 2">
    <name type="scientific">Vararia minispora EC-137</name>
    <dbReference type="NCBI Taxonomy" id="1314806"/>
    <lineage>
        <taxon>Eukaryota</taxon>
        <taxon>Fungi</taxon>
        <taxon>Dikarya</taxon>
        <taxon>Basidiomycota</taxon>
        <taxon>Agaricomycotina</taxon>
        <taxon>Agaricomycetes</taxon>
        <taxon>Russulales</taxon>
        <taxon>Lachnocladiaceae</taxon>
        <taxon>Vararia</taxon>
    </lineage>
</organism>
<accession>A0ACB8QZ35</accession>
<reference evidence="1" key="1">
    <citation type="submission" date="2021-02" db="EMBL/GenBank/DDBJ databases">
        <authorList>
            <consortium name="DOE Joint Genome Institute"/>
            <person name="Ahrendt S."/>
            <person name="Looney B.P."/>
            <person name="Miyauchi S."/>
            <person name="Morin E."/>
            <person name="Drula E."/>
            <person name="Courty P.E."/>
            <person name="Chicoki N."/>
            <person name="Fauchery L."/>
            <person name="Kohler A."/>
            <person name="Kuo A."/>
            <person name="Labutti K."/>
            <person name="Pangilinan J."/>
            <person name="Lipzen A."/>
            <person name="Riley R."/>
            <person name="Andreopoulos W."/>
            <person name="He G."/>
            <person name="Johnson J."/>
            <person name="Barry K.W."/>
            <person name="Grigoriev I.V."/>
            <person name="Nagy L."/>
            <person name="Hibbett D."/>
            <person name="Henrissat B."/>
            <person name="Matheny P.B."/>
            <person name="Labbe J."/>
            <person name="Martin F."/>
        </authorList>
    </citation>
    <scope>NUCLEOTIDE SEQUENCE</scope>
    <source>
        <strain evidence="1">EC-137</strain>
    </source>
</reference>
<evidence type="ECO:0000313" key="1">
    <source>
        <dbReference type="EMBL" id="KAI0036927.1"/>
    </source>
</evidence>
<proteinExistence type="predicted"/>
<protein>
    <submittedName>
        <fullName evidence="1">Uncharacterized protein</fullName>
    </submittedName>
</protein>
<reference evidence="1" key="2">
    <citation type="journal article" date="2022" name="New Phytol.">
        <title>Evolutionary transition to the ectomycorrhizal habit in the genomes of a hyperdiverse lineage of mushroom-forming fungi.</title>
        <authorList>
            <person name="Looney B."/>
            <person name="Miyauchi S."/>
            <person name="Morin E."/>
            <person name="Drula E."/>
            <person name="Courty P.E."/>
            <person name="Kohler A."/>
            <person name="Kuo A."/>
            <person name="LaButti K."/>
            <person name="Pangilinan J."/>
            <person name="Lipzen A."/>
            <person name="Riley R."/>
            <person name="Andreopoulos W."/>
            <person name="He G."/>
            <person name="Johnson J."/>
            <person name="Nolan M."/>
            <person name="Tritt A."/>
            <person name="Barry K.W."/>
            <person name="Grigoriev I.V."/>
            <person name="Nagy L.G."/>
            <person name="Hibbett D."/>
            <person name="Henrissat B."/>
            <person name="Matheny P.B."/>
            <person name="Labbe J."/>
            <person name="Martin F.M."/>
        </authorList>
    </citation>
    <scope>NUCLEOTIDE SEQUENCE</scope>
    <source>
        <strain evidence="1">EC-137</strain>
    </source>
</reference>
<name>A0ACB8QZ35_9AGAM</name>